<feature type="compositionally biased region" description="Low complexity" evidence="1">
    <location>
        <begin position="33"/>
        <end position="47"/>
    </location>
</feature>
<organism evidence="2">
    <name type="scientific">Arundo donax</name>
    <name type="common">Giant reed</name>
    <name type="synonym">Donax arundinaceus</name>
    <dbReference type="NCBI Taxonomy" id="35708"/>
    <lineage>
        <taxon>Eukaryota</taxon>
        <taxon>Viridiplantae</taxon>
        <taxon>Streptophyta</taxon>
        <taxon>Embryophyta</taxon>
        <taxon>Tracheophyta</taxon>
        <taxon>Spermatophyta</taxon>
        <taxon>Magnoliopsida</taxon>
        <taxon>Liliopsida</taxon>
        <taxon>Poales</taxon>
        <taxon>Poaceae</taxon>
        <taxon>PACMAD clade</taxon>
        <taxon>Arundinoideae</taxon>
        <taxon>Arundineae</taxon>
        <taxon>Arundo</taxon>
    </lineage>
</organism>
<dbReference type="AlphaFoldDB" id="A0A0A9DUP0"/>
<reference evidence="2" key="1">
    <citation type="submission" date="2014-09" db="EMBL/GenBank/DDBJ databases">
        <authorList>
            <person name="Magalhaes I.L.F."/>
            <person name="Oliveira U."/>
            <person name="Santos F.R."/>
            <person name="Vidigal T.H.D.A."/>
            <person name="Brescovit A.D."/>
            <person name="Santos A.J."/>
        </authorList>
    </citation>
    <scope>NUCLEOTIDE SEQUENCE</scope>
    <source>
        <tissue evidence="2">Shoot tissue taken approximately 20 cm above the soil surface</tissue>
    </source>
</reference>
<feature type="region of interest" description="Disordered" evidence="1">
    <location>
        <begin position="1"/>
        <end position="61"/>
    </location>
</feature>
<proteinExistence type="predicted"/>
<name>A0A0A9DUP0_ARUDO</name>
<evidence type="ECO:0000313" key="2">
    <source>
        <dbReference type="EMBL" id="JAD90413.1"/>
    </source>
</evidence>
<protein>
    <submittedName>
        <fullName evidence="2">Uncharacterized protein</fullName>
    </submittedName>
</protein>
<reference evidence="2" key="2">
    <citation type="journal article" date="2015" name="Data Brief">
        <title>Shoot transcriptome of the giant reed, Arundo donax.</title>
        <authorList>
            <person name="Barrero R.A."/>
            <person name="Guerrero F.D."/>
            <person name="Moolhuijzen P."/>
            <person name="Goolsby J.A."/>
            <person name="Tidwell J."/>
            <person name="Bellgard S.E."/>
            <person name="Bellgard M.I."/>
        </authorList>
    </citation>
    <scope>NUCLEOTIDE SEQUENCE</scope>
    <source>
        <tissue evidence="2">Shoot tissue taken approximately 20 cm above the soil surface</tissue>
    </source>
</reference>
<dbReference type="EMBL" id="GBRH01207482">
    <property type="protein sequence ID" value="JAD90413.1"/>
    <property type="molecule type" value="Transcribed_RNA"/>
</dbReference>
<sequence>MWPPARGCWAGRGRRTTRLSRAGGTSCSPRTPPARVSRAVARSTARAGRSWSLPTRRRTSW</sequence>
<accession>A0A0A9DUP0</accession>
<evidence type="ECO:0000256" key="1">
    <source>
        <dbReference type="SAM" id="MobiDB-lite"/>
    </source>
</evidence>